<dbReference type="PROSITE" id="PS00105">
    <property type="entry name" value="AA_TRANSFER_CLASS_1"/>
    <property type="match status" value="1"/>
</dbReference>
<organism evidence="11 12">
    <name type="scientific">Lentibacillus cibarius</name>
    <dbReference type="NCBI Taxonomy" id="2583219"/>
    <lineage>
        <taxon>Bacteria</taxon>
        <taxon>Bacillati</taxon>
        <taxon>Bacillota</taxon>
        <taxon>Bacilli</taxon>
        <taxon>Bacillales</taxon>
        <taxon>Bacillaceae</taxon>
        <taxon>Lentibacillus</taxon>
    </lineage>
</organism>
<comment type="function">
    <text evidence="2">Decarboxylates L-threonine-O-3-phosphate to yield (R)-1-amino-2-propanol O-2-phosphate, the precursor for the linkage between the nucleotide loop and the corrin ring in cobalamin.</text>
</comment>
<evidence type="ECO:0000256" key="7">
    <source>
        <dbReference type="ARBA" id="ARBA00023239"/>
    </source>
</evidence>
<dbReference type="Proteomes" id="UP000319280">
    <property type="component" value="Unassembled WGS sequence"/>
</dbReference>
<dbReference type="CDD" id="cd00609">
    <property type="entry name" value="AAT_like"/>
    <property type="match status" value="1"/>
</dbReference>
<dbReference type="InterPro" id="IPR005860">
    <property type="entry name" value="CobD"/>
</dbReference>
<evidence type="ECO:0000256" key="2">
    <source>
        <dbReference type="ARBA" id="ARBA00003444"/>
    </source>
</evidence>
<evidence type="ECO:0000256" key="6">
    <source>
        <dbReference type="ARBA" id="ARBA00022898"/>
    </source>
</evidence>
<evidence type="ECO:0000313" key="12">
    <source>
        <dbReference type="Proteomes" id="UP000319280"/>
    </source>
</evidence>
<evidence type="ECO:0000256" key="8">
    <source>
        <dbReference type="ARBA" id="ARBA00029996"/>
    </source>
</evidence>
<dbReference type="GO" id="GO:0009236">
    <property type="term" value="P:cobalamin biosynthetic process"/>
    <property type="evidence" value="ECO:0007669"/>
    <property type="project" value="UniProtKB-UniPathway"/>
</dbReference>
<protein>
    <recommendedName>
        <fullName evidence="4">threonine-phosphate decarboxylase</fullName>
        <ecNumber evidence="4">4.1.1.81</ecNumber>
    </recommendedName>
    <alternativeName>
        <fullName evidence="8">L-threonine-O-3-phosphate decarboxylase</fullName>
    </alternativeName>
</protein>
<keyword evidence="7 11" id="KW-0456">Lyase</keyword>
<dbReference type="PANTHER" id="PTHR42885:SF1">
    <property type="entry name" value="THREONINE-PHOSPHATE DECARBOXYLASE"/>
    <property type="match status" value="1"/>
</dbReference>
<dbReference type="SUPFAM" id="SSF53383">
    <property type="entry name" value="PLP-dependent transferases"/>
    <property type="match status" value="1"/>
</dbReference>
<dbReference type="EMBL" id="VJMZ01000001">
    <property type="protein sequence ID" value="TRM12089.1"/>
    <property type="molecule type" value="Genomic_DNA"/>
</dbReference>
<evidence type="ECO:0000256" key="1">
    <source>
        <dbReference type="ARBA" id="ARBA00001933"/>
    </source>
</evidence>
<accession>A0A549YJN9</accession>
<dbReference type="UniPathway" id="UPA00148"/>
<evidence type="ECO:0000256" key="9">
    <source>
        <dbReference type="ARBA" id="ARBA00048531"/>
    </source>
</evidence>
<comment type="pathway">
    <text evidence="3">Cofactor biosynthesis; adenosylcobalamin biosynthesis.</text>
</comment>
<dbReference type="Pfam" id="PF00155">
    <property type="entry name" value="Aminotran_1_2"/>
    <property type="match status" value="1"/>
</dbReference>
<evidence type="ECO:0000259" key="10">
    <source>
        <dbReference type="Pfam" id="PF00155"/>
    </source>
</evidence>
<dbReference type="InterPro" id="IPR015422">
    <property type="entry name" value="PyrdxlP-dep_Trfase_small"/>
</dbReference>
<evidence type="ECO:0000256" key="4">
    <source>
        <dbReference type="ARBA" id="ARBA00012285"/>
    </source>
</evidence>
<comment type="cofactor">
    <cofactor evidence="1">
        <name>pyridoxal 5'-phosphate</name>
        <dbReference type="ChEBI" id="CHEBI:597326"/>
    </cofactor>
</comment>
<keyword evidence="5" id="KW-0169">Cobalamin biosynthesis</keyword>
<name>A0A549YJN9_9BACI</name>
<proteinExistence type="predicted"/>
<evidence type="ECO:0000313" key="11">
    <source>
        <dbReference type="EMBL" id="TRM12089.1"/>
    </source>
</evidence>
<dbReference type="AlphaFoldDB" id="A0A549YJN9"/>
<dbReference type="Gene3D" id="3.40.640.10">
    <property type="entry name" value="Type I PLP-dependent aspartate aminotransferase-like (Major domain)"/>
    <property type="match status" value="1"/>
</dbReference>
<keyword evidence="12" id="KW-1185">Reference proteome</keyword>
<dbReference type="PANTHER" id="PTHR42885">
    <property type="entry name" value="HISTIDINOL-PHOSPHATE AMINOTRANSFERASE-RELATED"/>
    <property type="match status" value="1"/>
</dbReference>
<keyword evidence="6" id="KW-0663">Pyridoxal phosphate</keyword>
<dbReference type="NCBIfam" id="TIGR01140">
    <property type="entry name" value="L_thr_O3P_dcar"/>
    <property type="match status" value="1"/>
</dbReference>
<dbReference type="GO" id="GO:0030170">
    <property type="term" value="F:pyridoxal phosphate binding"/>
    <property type="evidence" value="ECO:0007669"/>
    <property type="project" value="InterPro"/>
</dbReference>
<dbReference type="InterPro" id="IPR004839">
    <property type="entry name" value="Aminotransferase_I/II_large"/>
</dbReference>
<dbReference type="EC" id="4.1.1.81" evidence="4"/>
<dbReference type="InterPro" id="IPR004838">
    <property type="entry name" value="NHTrfase_class1_PyrdxlP-BS"/>
</dbReference>
<feature type="domain" description="Aminotransferase class I/classII large" evidence="10">
    <location>
        <begin position="24"/>
        <end position="351"/>
    </location>
</feature>
<gene>
    <name evidence="11" type="ORF">FH966_10565</name>
</gene>
<dbReference type="RefSeq" id="WP_142791090.1">
    <property type="nucleotide sequence ID" value="NZ_VJMZ01000001.1"/>
</dbReference>
<dbReference type="GO" id="GO:0048472">
    <property type="term" value="F:threonine-phosphate decarboxylase activity"/>
    <property type="evidence" value="ECO:0007669"/>
    <property type="project" value="UniProtKB-EC"/>
</dbReference>
<dbReference type="InterPro" id="IPR015421">
    <property type="entry name" value="PyrdxlP-dep_Trfase_major"/>
</dbReference>
<evidence type="ECO:0000256" key="5">
    <source>
        <dbReference type="ARBA" id="ARBA00022573"/>
    </source>
</evidence>
<comment type="catalytic activity">
    <reaction evidence="9">
        <text>O-phospho-L-threonine + H(+) = (R)-1-aminopropan-2-yl phosphate + CO2</text>
        <dbReference type="Rhea" id="RHEA:11492"/>
        <dbReference type="ChEBI" id="CHEBI:15378"/>
        <dbReference type="ChEBI" id="CHEBI:16526"/>
        <dbReference type="ChEBI" id="CHEBI:58563"/>
        <dbReference type="ChEBI" id="CHEBI:58675"/>
        <dbReference type="EC" id="4.1.1.81"/>
    </reaction>
</comment>
<sequence length="358" mass="40354">MQLPAHGSNPDHLFKALDMEPPAEMVDFSVNINPLGAPREIKHHWQNWLGDIADYPDPSAAQLKQAIAANEGVREACLLIGNGASELITLIARYLYGKKVLIIHPAFSEYASACKNEHCTIFYHIVHPPNWQLKKASLEQEIKAVDAVFFCHPNNPTGVQYDSSTIDWLIDTCHQAKTLLIIDEAFYDFSSNPISSMKQASQSPYLLVLRSLTKMYSIAGLRLGFLAGHPELLARIGTSQPHWSINAIALKAGAVCLNNHQHSKQTRAYISAERERLFSYFKENNFQHSPGSVNFYLIRDPSLGDQQELFLFLLRSGIVLRHTYNFPGLEGKWLRAAVKKEAENNWLMEALSEWKKGN</sequence>
<dbReference type="InterPro" id="IPR015424">
    <property type="entry name" value="PyrdxlP-dep_Trfase"/>
</dbReference>
<dbReference type="Gene3D" id="3.90.1150.10">
    <property type="entry name" value="Aspartate Aminotransferase, domain 1"/>
    <property type="match status" value="1"/>
</dbReference>
<reference evidence="11 12" key="1">
    <citation type="submission" date="2019-07" db="EMBL/GenBank/DDBJ databases">
        <title>Genomic analysis of Lentibacillus sp. NKC851-2.</title>
        <authorList>
            <person name="Oh Y.J."/>
        </authorList>
    </citation>
    <scope>NUCLEOTIDE SEQUENCE [LARGE SCALE GENOMIC DNA]</scope>
    <source>
        <strain evidence="11 12">NKC851-2</strain>
    </source>
</reference>
<evidence type="ECO:0000256" key="3">
    <source>
        <dbReference type="ARBA" id="ARBA00004953"/>
    </source>
</evidence>
<comment type="caution">
    <text evidence="11">The sequence shown here is derived from an EMBL/GenBank/DDBJ whole genome shotgun (WGS) entry which is preliminary data.</text>
</comment>